<dbReference type="EMBL" id="JADBEC010000002">
    <property type="protein sequence ID" value="MBE1509178.1"/>
    <property type="molecule type" value="Genomic_DNA"/>
</dbReference>
<comment type="caution">
    <text evidence="2">The sequence shown here is derived from an EMBL/GenBank/DDBJ whole genome shotgun (WGS) entry which is preliminary data.</text>
</comment>
<feature type="region of interest" description="Disordered" evidence="1">
    <location>
        <begin position="63"/>
        <end position="111"/>
    </location>
</feature>
<dbReference type="RefSeq" id="WP_192732674.1">
    <property type="nucleotide sequence ID" value="NZ_BAAAVL010000004.1"/>
</dbReference>
<proteinExistence type="predicted"/>
<accession>A0ABR9J129</accession>
<evidence type="ECO:0000256" key="1">
    <source>
        <dbReference type="SAM" id="MobiDB-lite"/>
    </source>
</evidence>
<protein>
    <recommendedName>
        <fullName evidence="4">DUF2934 domain-containing protein</fullName>
    </recommendedName>
</protein>
<evidence type="ECO:0008006" key="4">
    <source>
        <dbReference type="Google" id="ProtNLM"/>
    </source>
</evidence>
<dbReference type="Proteomes" id="UP000620262">
    <property type="component" value="Unassembled WGS sequence"/>
</dbReference>
<dbReference type="Pfam" id="PF11154">
    <property type="entry name" value="DUF2934"/>
    <property type="match status" value="1"/>
</dbReference>
<evidence type="ECO:0000313" key="3">
    <source>
        <dbReference type="Proteomes" id="UP000620262"/>
    </source>
</evidence>
<organism evidence="2 3">
    <name type="scientific">Rhizobium viscosum</name>
    <name type="common">Arthrobacter viscosus</name>
    <dbReference type="NCBI Taxonomy" id="1673"/>
    <lineage>
        <taxon>Bacteria</taxon>
        <taxon>Pseudomonadati</taxon>
        <taxon>Pseudomonadota</taxon>
        <taxon>Alphaproteobacteria</taxon>
        <taxon>Hyphomicrobiales</taxon>
        <taxon>Rhizobiaceae</taxon>
        <taxon>Rhizobium/Agrobacterium group</taxon>
        <taxon>Rhizobium</taxon>
    </lineage>
</organism>
<keyword evidence="3" id="KW-1185">Reference proteome</keyword>
<evidence type="ECO:0000313" key="2">
    <source>
        <dbReference type="EMBL" id="MBE1509178.1"/>
    </source>
</evidence>
<gene>
    <name evidence="2" type="ORF">H4W29_006423</name>
</gene>
<name>A0ABR9J129_RHIVS</name>
<sequence>MAETREEWIQKRAYALWEEEGHPTGRDSVHWEKARAEHDALKGVLKSPNGKEAKPRAKRAVAAKTAAPAAATKVTNGGEAKKPAKQAPTNTKTDGIVKPAPKRTSVRKSAS</sequence>
<reference evidence="2 3" key="1">
    <citation type="submission" date="2020-10" db="EMBL/GenBank/DDBJ databases">
        <title>Sequencing the genomes of 1000 actinobacteria strains.</title>
        <authorList>
            <person name="Klenk H.-P."/>
        </authorList>
    </citation>
    <scope>NUCLEOTIDE SEQUENCE [LARGE SCALE GENOMIC DNA]</scope>
    <source>
        <strain evidence="2 3">DSM 7307</strain>
    </source>
</reference>
<feature type="compositionally biased region" description="Low complexity" evidence="1">
    <location>
        <begin position="63"/>
        <end position="74"/>
    </location>
</feature>
<feature type="compositionally biased region" description="Basic residues" evidence="1">
    <location>
        <begin position="100"/>
        <end position="111"/>
    </location>
</feature>
<dbReference type="InterPro" id="IPR021327">
    <property type="entry name" value="DUF2934"/>
</dbReference>